<dbReference type="SUPFAM" id="SSF53790">
    <property type="entry name" value="Tetrapyrrole methylase"/>
    <property type="match status" value="1"/>
</dbReference>
<dbReference type="OrthoDB" id="7061662at2"/>
<accession>A0A4P7VQT3</accession>
<dbReference type="PIRSF" id="PIRSF005917">
    <property type="entry name" value="MTase_YraL"/>
    <property type="match status" value="1"/>
</dbReference>
<dbReference type="PANTHER" id="PTHR46111:SF2">
    <property type="entry name" value="SAM-DEPENDENT METHYLTRANSFERASE"/>
    <property type="match status" value="1"/>
</dbReference>
<dbReference type="RefSeq" id="WP_123394910.1">
    <property type="nucleotide sequence ID" value="NZ_CANQMU010000002.1"/>
</dbReference>
<dbReference type="GO" id="GO:0008168">
    <property type="term" value="F:methyltransferase activity"/>
    <property type="evidence" value="ECO:0007669"/>
    <property type="project" value="UniProtKB-KW"/>
</dbReference>
<dbReference type="CDD" id="cd11649">
    <property type="entry name" value="RsmI_like"/>
    <property type="match status" value="1"/>
</dbReference>
<gene>
    <name evidence="1" type="ORF">E7746_12470</name>
</gene>
<sequence>MDRDIPTIYLIPVTLGDSPVDRVLPSYNLEVIHRVSYFIVENVRSARRFLKACDRSIDIDSLHFSELNQHTAPEQIPALLGPAEEGHDIGVISEAGCPAVADPGADVVAIAQRRGYRVVPLVGPSSILLSLMGSGFNGQSFTFNGYLPIDQSARTAKMHEMERRIMRENQTQIFIETPYRNNKLIAELSRTLPQSLLLCVASDITCSRQSIITQPLSKWARATYNYDKIPTIFLLYK</sequence>
<dbReference type="AlphaFoldDB" id="A0A4P7VQT3"/>
<dbReference type="EMBL" id="CP039393">
    <property type="protein sequence ID" value="QCD36635.1"/>
    <property type="molecule type" value="Genomic_DNA"/>
</dbReference>
<dbReference type="InterPro" id="IPR014776">
    <property type="entry name" value="4pyrrole_Mease_sub2"/>
</dbReference>
<dbReference type="PANTHER" id="PTHR46111">
    <property type="entry name" value="RIBOSOMAL RNA SMALL SUBUNIT METHYLTRANSFERASE I"/>
    <property type="match status" value="1"/>
</dbReference>
<protein>
    <submittedName>
        <fullName evidence="1">SAM-dependent methyltransferase</fullName>
    </submittedName>
</protein>
<dbReference type="Proteomes" id="UP000297031">
    <property type="component" value="Chromosome"/>
</dbReference>
<dbReference type="GO" id="GO:0032259">
    <property type="term" value="P:methylation"/>
    <property type="evidence" value="ECO:0007669"/>
    <property type="project" value="UniProtKB-KW"/>
</dbReference>
<keyword evidence="2" id="KW-1185">Reference proteome</keyword>
<evidence type="ECO:0000313" key="1">
    <source>
        <dbReference type="EMBL" id="QCD36635.1"/>
    </source>
</evidence>
<proteinExistence type="predicted"/>
<dbReference type="Gene3D" id="3.40.1010.10">
    <property type="entry name" value="Cobalt-precorrin-4 Transmethylase, Domain 1"/>
    <property type="match status" value="1"/>
</dbReference>
<dbReference type="InterPro" id="IPR008189">
    <property type="entry name" value="rRNA_ssu_MeTfrase_I"/>
</dbReference>
<dbReference type="InterPro" id="IPR014777">
    <property type="entry name" value="4pyrrole_Mease_sub1"/>
</dbReference>
<dbReference type="Gene3D" id="3.30.950.10">
    <property type="entry name" value="Methyltransferase, Cobalt-precorrin-4 Transmethylase, Domain 2"/>
    <property type="match status" value="1"/>
</dbReference>
<name>A0A4P7VQT3_9BACT</name>
<evidence type="ECO:0000313" key="2">
    <source>
        <dbReference type="Proteomes" id="UP000297031"/>
    </source>
</evidence>
<keyword evidence="1" id="KW-0808">Transferase</keyword>
<reference evidence="1 2" key="1">
    <citation type="submission" date="2019-02" db="EMBL/GenBank/DDBJ databases">
        <title>Isolation and identification of novel species under the genus Muribaculum.</title>
        <authorList>
            <person name="Miyake S."/>
            <person name="Ding Y."/>
            <person name="Low A."/>
            <person name="Soh M."/>
            <person name="Seedorf H."/>
        </authorList>
    </citation>
    <scope>NUCLEOTIDE SEQUENCE [LARGE SCALE GENOMIC DNA]</scope>
    <source>
        <strain evidence="1 2">TLL-A4</strain>
    </source>
</reference>
<dbReference type="InterPro" id="IPR035996">
    <property type="entry name" value="4pyrrol_Methylase_sf"/>
</dbReference>
<organism evidence="1 2">
    <name type="scientific">Muribaculum gordoncarteri</name>
    <dbReference type="NCBI Taxonomy" id="2530390"/>
    <lineage>
        <taxon>Bacteria</taxon>
        <taxon>Pseudomonadati</taxon>
        <taxon>Bacteroidota</taxon>
        <taxon>Bacteroidia</taxon>
        <taxon>Bacteroidales</taxon>
        <taxon>Muribaculaceae</taxon>
        <taxon>Muribaculum</taxon>
    </lineage>
</organism>
<dbReference type="KEGG" id="mgod:E7746_12470"/>
<keyword evidence="1" id="KW-0489">Methyltransferase</keyword>